<dbReference type="SUPFAM" id="SSF56349">
    <property type="entry name" value="DNA breaking-rejoining enzymes"/>
    <property type="match status" value="1"/>
</dbReference>
<evidence type="ECO:0000313" key="2">
    <source>
        <dbReference type="EMBL" id="THF73896.1"/>
    </source>
</evidence>
<dbReference type="GO" id="GO:0003677">
    <property type="term" value="F:DNA binding"/>
    <property type="evidence" value="ECO:0007669"/>
    <property type="project" value="InterPro"/>
</dbReference>
<protein>
    <submittedName>
        <fullName evidence="2">Site-specific integrase</fullName>
    </submittedName>
</protein>
<proteinExistence type="predicted"/>
<dbReference type="InterPro" id="IPR050090">
    <property type="entry name" value="Tyrosine_recombinase_XerCD"/>
</dbReference>
<dbReference type="EMBL" id="SSNT01000047">
    <property type="protein sequence ID" value="THF73896.1"/>
    <property type="molecule type" value="Genomic_DNA"/>
</dbReference>
<keyword evidence="3" id="KW-1185">Reference proteome</keyword>
<dbReference type="PANTHER" id="PTHR30349:SF64">
    <property type="entry name" value="PROPHAGE INTEGRASE INTD-RELATED"/>
    <property type="match status" value="1"/>
</dbReference>
<evidence type="ECO:0000313" key="3">
    <source>
        <dbReference type="Proteomes" id="UP000310334"/>
    </source>
</evidence>
<comment type="caution">
    <text evidence="2">The sequence shown here is derived from an EMBL/GenBank/DDBJ whole genome shotgun (WGS) entry which is preliminary data.</text>
</comment>
<dbReference type="InterPro" id="IPR013762">
    <property type="entry name" value="Integrase-like_cat_sf"/>
</dbReference>
<dbReference type="Pfam" id="PF00589">
    <property type="entry name" value="Phage_integrase"/>
    <property type="match status" value="1"/>
</dbReference>
<dbReference type="PANTHER" id="PTHR30349">
    <property type="entry name" value="PHAGE INTEGRASE-RELATED"/>
    <property type="match status" value="1"/>
</dbReference>
<dbReference type="InterPro" id="IPR011010">
    <property type="entry name" value="DNA_brk_join_enz"/>
</dbReference>
<dbReference type="GO" id="GO:0006310">
    <property type="term" value="P:DNA recombination"/>
    <property type="evidence" value="ECO:0007669"/>
    <property type="project" value="UniProtKB-KW"/>
</dbReference>
<dbReference type="PROSITE" id="PS51898">
    <property type="entry name" value="TYR_RECOMBINASE"/>
    <property type="match status" value="1"/>
</dbReference>
<dbReference type="Gene3D" id="1.10.443.10">
    <property type="entry name" value="Intergrase catalytic core"/>
    <property type="match status" value="1"/>
</dbReference>
<sequence>MRMGEVLGLRWSDIDLDTKIITIRQTLAKIDESGKYGLVTETKTHSSFRQIYLQVSLCQNLMNHRKVIENERKILNSKYMNNDLVVCTSSGNWVYPNNYRKGFKVTCEYLVLPKIRVHDLRHTHATFLIGGLQVNPKIVQERLGHANIKTTLGTYSHVLPSMQIEVAEKIDQAFK</sequence>
<dbReference type="CDD" id="cd01189">
    <property type="entry name" value="INT_ICEBs1_C_like"/>
    <property type="match status" value="1"/>
</dbReference>
<dbReference type="OrthoDB" id="9803188at2"/>
<dbReference type="InterPro" id="IPR002104">
    <property type="entry name" value="Integrase_catalytic"/>
</dbReference>
<gene>
    <name evidence="2" type="ORF">E6W99_25965</name>
</gene>
<dbReference type="AlphaFoldDB" id="A0A4V3WDW8"/>
<accession>A0A4V3WDW8</accession>
<keyword evidence="1" id="KW-0233">DNA recombination</keyword>
<reference evidence="2 3" key="1">
    <citation type="submission" date="2019-04" db="EMBL/GenBank/DDBJ databases">
        <title>Bacillus sediminilitoris sp. nov., isolated from a tidal flat sediment on the East China Sea.</title>
        <authorList>
            <person name="Wei Y."/>
            <person name="Mao H."/>
            <person name="Fang J."/>
        </authorList>
    </citation>
    <scope>NUCLEOTIDE SEQUENCE [LARGE SCALE GENOMIC DNA]</scope>
    <source>
        <strain evidence="2 3">DSL-17</strain>
    </source>
</reference>
<dbReference type="GO" id="GO:0015074">
    <property type="term" value="P:DNA integration"/>
    <property type="evidence" value="ECO:0007669"/>
    <property type="project" value="InterPro"/>
</dbReference>
<name>A0A4V3WDW8_9BACI</name>
<evidence type="ECO:0000256" key="1">
    <source>
        <dbReference type="ARBA" id="ARBA00023172"/>
    </source>
</evidence>
<organism evidence="2 3">
    <name type="scientific">Metabacillus sediminilitoris</name>
    <dbReference type="NCBI Taxonomy" id="2567941"/>
    <lineage>
        <taxon>Bacteria</taxon>
        <taxon>Bacillati</taxon>
        <taxon>Bacillota</taxon>
        <taxon>Bacilli</taxon>
        <taxon>Bacillales</taxon>
        <taxon>Bacillaceae</taxon>
        <taxon>Metabacillus</taxon>
    </lineage>
</organism>
<dbReference type="Proteomes" id="UP000310334">
    <property type="component" value="Unassembled WGS sequence"/>
</dbReference>